<organism evidence="7 8">
    <name type="scientific">Aerosakkonema funiforme FACHB-1375</name>
    <dbReference type="NCBI Taxonomy" id="2949571"/>
    <lineage>
        <taxon>Bacteria</taxon>
        <taxon>Bacillati</taxon>
        <taxon>Cyanobacteriota</taxon>
        <taxon>Cyanophyceae</taxon>
        <taxon>Oscillatoriophycideae</taxon>
        <taxon>Aerosakkonematales</taxon>
        <taxon>Aerosakkonemataceae</taxon>
        <taxon>Aerosakkonema</taxon>
    </lineage>
</organism>
<evidence type="ECO:0000313" key="7">
    <source>
        <dbReference type="EMBL" id="MBD2185731.1"/>
    </source>
</evidence>
<reference evidence="7" key="2">
    <citation type="submission" date="2020-08" db="EMBL/GenBank/DDBJ databases">
        <authorList>
            <person name="Chen M."/>
            <person name="Teng W."/>
            <person name="Zhao L."/>
            <person name="Hu C."/>
            <person name="Zhou Y."/>
            <person name="Han B."/>
            <person name="Song L."/>
            <person name="Shu W."/>
        </authorList>
    </citation>
    <scope>NUCLEOTIDE SEQUENCE</scope>
    <source>
        <strain evidence="7">FACHB-1375</strain>
    </source>
</reference>
<dbReference type="GO" id="GO:0019239">
    <property type="term" value="F:deaminase activity"/>
    <property type="evidence" value="ECO:0007669"/>
    <property type="project" value="InterPro"/>
</dbReference>
<feature type="domain" description="Adenosine deaminase" evidence="6">
    <location>
        <begin position="20"/>
        <end position="340"/>
    </location>
</feature>
<keyword evidence="8" id="KW-1185">Reference proteome</keyword>
<evidence type="ECO:0000256" key="3">
    <source>
        <dbReference type="ARBA" id="ARBA00022723"/>
    </source>
</evidence>
<dbReference type="PANTHER" id="PTHR43114:SF6">
    <property type="entry name" value="ADENINE DEAMINASE"/>
    <property type="match status" value="1"/>
</dbReference>
<evidence type="ECO:0000256" key="4">
    <source>
        <dbReference type="ARBA" id="ARBA00022801"/>
    </source>
</evidence>
<dbReference type="Proteomes" id="UP000641646">
    <property type="component" value="Unassembled WGS sequence"/>
</dbReference>
<reference evidence="7" key="1">
    <citation type="journal article" date="2015" name="ISME J.">
        <title>Draft Genome Sequence of Streptomyces incarnatus NRRL8089, which Produces the Nucleoside Antibiotic Sinefungin.</title>
        <authorList>
            <person name="Oshima K."/>
            <person name="Hattori M."/>
            <person name="Shimizu H."/>
            <person name="Fukuda K."/>
            <person name="Nemoto M."/>
            <person name="Inagaki K."/>
            <person name="Tamura T."/>
        </authorList>
    </citation>
    <scope>NUCLEOTIDE SEQUENCE</scope>
    <source>
        <strain evidence="7">FACHB-1375</strain>
    </source>
</reference>
<dbReference type="GO" id="GO:0046872">
    <property type="term" value="F:metal ion binding"/>
    <property type="evidence" value="ECO:0007669"/>
    <property type="project" value="UniProtKB-KW"/>
</dbReference>
<keyword evidence="3" id="KW-0479">Metal-binding</keyword>
<dbReference type="InterPro" id="IPR001365">
    <property type="entry name" value="A_deaminase_dom"/>
</dbReference>
<dbReference type="InterPro" id="IPR032466">
    <property type="entry name" value="Metal_Hydrolase"/>
</dbReference>
<name>A0A926VKY9_9CYAN</name>
<gene>
    <name evidence="7" type="ORF">H6G03_32505</name>
</gene>
<keyword evidence="4" id="KW-0378">Hydrolase</keyword>
<dbReference type="AlphaFoldDB" id="A0A926VKY9"/>
<evidence type="ECO:0000256" key="5">
    <source>
        <dbReference type="ARBA" id="ARBA00022833"/>
    </source>
</evidence>
<comment type="similarity">
    <text evidence="2">Belongs to the metallo-dependent hydrolases superfamily. Adenosine and AMP deaminases family.</text>
</comment>
<keyword evidence="5" id="KW-0862">Zinc</keyword>
<dbReference type="InterPro" id="IPR006330">
    <property type="entry name" value="Ado/ade_deaminase"/>
</dbReference>
<comment type="caution">
    <text evidence="7">The sequence shown here is derived from an EMBL/GenBank/DDBJ whole genome shotgun (WGS) entry which is preliminary data.</text>
</comment>
<evidence type="ECO:0000313" key="8">
    <source>
        <dbReference type="Proteomes" id="UP000641646"/>
    </source>
</evidence>
<evidence type="ECO:0000256" key="2">
    <source>
        <dbReference type="ARBA" id="ARBA00006676"/>
    </source>
</evidence>
<comment type="cofactor">
    <cofactor evidence="1">
        <name>Zn(2+)</name>
        <dbReference type="ChEBI" id="CHEBI:29105"/>
    </cofactor>
</comment>
<accession>A0A926VKY9</accession>
<dbReference type="SUPFAM" id="SSF51556">
    <property type="entry name" value="Metallo-dependent hydrolases"/>
    <property type="match status" value="1"/>
</dbReference>
<dbReference type="PANTHER" id="PTHR43114">
    <property type="entry name" value="ADENINE DEAMINASE"/>
    <property type="match status" value="1"/>
</dbReference>
<dbReference type="GO" id="GO:0016814">
    <property type="term" value="F:hydrolase activity, acting on carbon-nitrogen (but not peptide) bonds, in cyclic amidines"/>
    <property type="evidence" value="ECO:0007669"/>
    <property type="project" value="UniProtKB-ARBA"/>
</dbReference>
<dbReference type="RefSeq" id="WP_190474320.1">
    <property type="nucleotide sequence ID" value="NZ_JACJPW010000139.1"/>
</dbReference>
<proteinExistence type="inferred from homology"/>
<protein>
    <submittedName>
        <fullName evidence="7">Adenosine deaminase family protein</fullName>
    </submittedName>
</protein>
<sequence length="347" mass="39415">MLEVTKPEEITNIADISSMPKAELHIHLEGAPRWQKVREVWHRHKGIVLPESPFWYEQSFRFANFEEFRLLFRDYIHPWLQTPSGYNELIRDVFDAFIEQNIRYVELDFYVPLVERVGASLDRVLALLEEEVERARSHGTIIRMFAGLNRNEGAESASYWVQKVISEKIISGFDLHGSEFGWPADIFKEAFAPVFATGKKVKVHAGEMTGPETIRAAVEGLGVKQIGHGTSAIQDPDVVELLRDRQILVEMCPTSNERLANVSSYQDHPILALDAAGVAVTVNSDDPTWFGLNLTEEMVRLMCERGVTVADLGRWTRNAFEGAIVEEETRSAFLTELDEWLVNLATK</sequence>
<dbReference type="Pfam" id="PF00962">
    <property type="entry name" value="A_deaminase"/>
    <property type="match status" value="1"/>
</dbReference>
<dbReference type="EMBL" id="JACJPW010000139">
    <property type="protein sequence ID" value="MBD2185731.1"/>
    <property type="molecule type" value="Genomic_DNA"/>
</dbReference>
<evidence type="ECO:0000256" key="1">
    <source>
        <dbReference type="ARBA" id="ARBA00001947"/>
    </source>
</evidence>
<dbReference type="Gene3D" id="3.20.20.140">
    <property type="entry name" value="Metal-dependent hydrolases"/>
    <property type="match status" value="1"/>
</dbReference>
<evidence type="ECO:0000259" key="6">
    <source>
        <dbReference type="Pfam" id="PF00962"/>
    </source>
</evidence>